<reference evidence="3" key="2">
    <citation type="journal article" date="2023" name="IMA Fungus">
        <title>Comparative genomic study of the Penicillium genus elucidates a diverse pangenome and 15 lateral gene transfer events.</title>
        <authorList>
            <person name="Petersen C."/>
            <person name="Sorensen T."/>
            <person name="Nielsen M.R."/>
            <person name="Sondergaard T.E."/>
            <person name="Sorensen J.L."/>
            <person name="Fitzpatrick D.A."/>
            <person name="Frisvad J.C."/>
            <person name="Nielsen K.L."/>
        </authorList>
    </citation>
    <scope>NUCLEOTIDE SEQUENCE</scope>
    <source>
        <strain evidence="3">IBT 21917</strain>
    </source>
</reference>
<accession>A0A9W9LHF0</accession>
<proteinExistence type="predicted"/>
<dbReference type="InterPro" id="IPR021331">
    <property type="entry name" value="Hva1_TUDOR"/>
</dbReference>
<evidence type="ECO:0000313" key="4">
    <source>
        <dbReference type="Proteomes" id="UP001146351"/>
    </source>
</evidence>
<comment type="caution">
    <text evidence="3">The sequence shown here is derived from an EMBL/GenBank/DDBJ whole genome shotgun (WGS) entry which is preliminary data.</text>
</comment>
<dbReference type="AlphaFoldDB" id="A0A9W9LHF0"/>
<feature type="region of interest" description="Disordered" evidence="1">
    <location>
        <begin position="1"/>
        <end position="23"/>
    </location>
</feature>
<dbReference type="Pfam" id="PF11160">
    <property type="entry name" value="Hva1_TUDOR"/>
    <property type="match status" value="1"/>
</dbReference>
<feature type="region of interest" description="Disordered" evidence="1">
    <location>
        <begin position="35"/>
        <end position="77"/>
    </location>
</feature>
<dbReference type="OrthoDB" id="10052172at2759"/>
<evidence type="ECO:0000313" key="3">
    <source>
        <dbReference type="EMBL" id="KAJ5155785.1"/>
    </source>
</evidence>
<evidence type="ECO:0000259" key="2">
    <source>
        <dbReference type="Pfam" id="PF11160"/>
    </source>
</evidence>
<reference evidence="3" key="1">
    <citation type="submission" date="2022-11" db="EMBL/GenBank/DDBJ databases">
        <authorList>
            <person name="Petersen C."/>
        </authorList>
    </citation>
    <scope>NUCLEOTIDE SEQUENCE</scope>
    <source>
        <strain evidence="3">IBT 21917</strain>
    </source>
</reference>
<feature type="domain" description="Hypervirulence associated protein TUDOR" evidence="2">
    <location>
        <begin position="7"/>
        <end position="72"/>
    </location>
</feature>
<dbReference type="Proteomes" id="UP001146351">
    <property type="component" value="Unassembled WGS sequence"/>
</dbReference>
<evidence type="ECO:0000256" key="1">
    <source>
        <dbReference type="SAM" id="MobiDB-lite"/>
    </source>
</evidence>
<dbReference type="EMBL" id="JAPQKO010000006">
    <property type="protein sequence ID" value="KAJ5155785.1"/>
    <property type="molecule type" value="Genomic_DNA"/>
</dbReference>
<organism evidence="3 4">
    <name type="scientific">Penicillium capsulatum</name>
    <dbReference type="NCBI Taxonomy" id="69766"/>
    <lineage>
        <taxon>Eukaryota</taxon>
        <taxon>Fungi</taxon>
        <taxon>Dikarya</taxon>
        <taxon>Ascomycota</taxon>
        <taxon>Pezizomycotina</taxon>
        <taxon>Eurotiomycetes</taxon>
        <taxon>Eurotiomycetidae</taxon>
        <taxon>Eurotiales</taxon>
        <taxon>Aspergillaceae</taxon>
        <taxon>Penicillium</taxon>
    </lineage>
</organism>
<keyword evidence="4" id="KW-1185">Reference proteome</keyword>
<protein>
    <recommendedName>
        <fullName evidence="2">Hypervirulence associated protein TUDOR domain-containing protein</fullName>
    </recommendedName>
</protein>
<name>A0A9W9LHF0_9EURO</name>
<sequence length="77" mass="8100">MPAFKKGERVNYKPVGGPASNTSASVGVVRAVATQPGASMTGRNVEASEDEPRYEIENEKTHKSSAVKEANIIGPAE</sequence>
<feature type="compositionally biased region" description="Basic and acidic residues" evidence="1">
    <location>
        <begin position="50"/>
        <end position="62"/>
    </location>
</feature>
<gene>
    <name evidence="3" type="ORF">N7492_008588</name>
</gene>
<feature type="compositionally biased region" description="Basic and acidic residues" evidence="1">
    <location>
        <begin position="1"/>
        <end position="11"/>
    </location>
</feature>